<evidence type="ECO:0000256" key="4">
    <source>
        <dbReference type="PIRNR" id="PIRNR017179"/>
    </source>
</evidence>
<evidence type="ECO:0000259" key="5">
    <source>
        <dbReference type="PROSITE" id="PS50304"/>
    </source>
</evidence>
<protein>
    <recommendedName>
        <fullName evidence="9">Transcription factor</fullName>
    </recommendedName>
</protein>
<dbReference type="InterPro" id="IPR002999">
    <property type="entry name" value="Tudor"/>
</dbReference>
<evidence type="ECO:0000256" key="2">
    <source>
        <dbReference type="ARBA" id="ARBA00022490"/>
    </source>
</evidence>
<dbReference type="InterPro" id="IPR016071">
    <property type="entry name" value="Staphylococal_nuclease_OB-fold"/>
</dbReference>
<dbReference type="InterPro" id="IPR035437">
    <property type="entry name" value="SNase_OB-fold_sf"/>
</dbReference>
<dbReference type="OrthoDB" id="10023235at2759"/>
<dbReference type="GO" id="GO:0005829">
    <property type="term" value="C:cytosol"/>
    <property type="evidence" value="ECO:0007669"/>
    <property type="project" value="UniProtKB-UniRule"/>
</dbReference>
<feature type="domain" description="TNase-like" evidence="6">
    <location>
        <begin position="542"/>
        <end position="676"/>
    </location>
</feature>
<proteinExistence type="predicted"/>
<name>A0A0C3B435_SERVB</name>
<keyword evidence="8" id="KW-1185">Reference proteome</keyword>
<feature type="domain" description="TNase-like" evidence="6">
    <location>
        <begin position="57"/>
        <end position="170"/>
    </location>
</feature>
<dbReference type="EMBL" id="KN824302">
    <property type="protein sequence ID" value="KIM26959.1"/>
    <property type="molecule type" value="Genomic_DNA"/>
</dbReference>
<dbReference type="STRING" id="933852.A0A0C3B435"/>
<feature type="domain" description="TNase-like" evidence="6">
    <location>
        <begin position="374"/>
        <end position="513"/>
    </location>
</feature>
<evidence type="ECO:0008006" key="9">
    <source>
        <dbReference type="Google" id="ProtNLM"/>
    </source>
</evidence>
<feature type="domain" description="TNase-like" evidence="6">
    <location>
        <begin position="196"/>
        <end position="352"/>
    </location>
</feature>
<reference evidence="8" key="2">
    <citation type="submission" date="2015-01" db="EMBL/GenBank/DDBJ databases">
        <title>Evolutionary Origins and Diversification of the Mycorrhizal Mutualists.</title>
        <authorList>
            <consortium name="DOE Joint Genome Institute"/>
            <consortium name="Mycorrhizal Genomics Consortium"/>
            <person name="Kohler A."/>
            <person name="Kuo A."/>
            <person name="Nagy L.G."/>
            <person name="Floudas D."/>
            <person name="Copeland A."/>
            <person name="Barry K.W."/>
            <person name="Cichocki N."/>
            <person name="Veneault-Fourrey C."/>
            <person name="LaButti K."/>
            <person name="Lindquist E.A."/>
            <person name="Lipzen A."/>
            <person name="Lundell T."/>
            <person name="Morin E."/>
            <person name="Murat C."/>
            <person name="Riley R."/>
            <person name="Ohm R."/>
            <person name="Sun H."/>
            <person name="Tunlid A."/>
            <person name="Henrissat B."/>
            <person name="Grigoriev I.V."/>
            <person name="Hibbett D.S."/>
            <person name="Martin F."/>
        </authorList>
    </citation>
    <scope>NUCLEOTIDE SEQUENCE [LARGE SCALE GENOMIC DNA]</scope>
    <source>
        <strain evidence="8">MAFF 305830</strain>
    </source>
</reference>
<keyword evidence="2 4" id="KW-0963">Cytoplasm</keyword>
<dbReference type="SMART" id="SM00318">
    <property type="entry name" value="SNc"/>
    <property type="match status" value="4"/>
</dbReference>
<dbReference type="GO" id="GO:0004518">
    <property type="term" value="F:nuclease activity"/>
    <property type="evidence" value="ECO:0007669"/>
    <property type="project" value="TreeGrafter"/>
</dbReference>
<dbReference type="PANTHER" id="PTHR12302">
    <property type="entry name" value="EBNA2 BINDING PROTEIN P100"/>
    <property type="match status" value="1"/>
</dbReference>
<dbReference type="SMART" id="SM00333">
    <property type="entry name" value="TUDOR"/>
    <property type="match status" value="1"/>
</dbReference>
<dbReference type="AlphaFoldDB" id="A0A0C3B435"/>
<dbReference type="PROSITE" id="PS50304">
    <property type="entry name" value="TUDOR"/>
    <property type="match status" value="1"/>
</dbReference>
<evidence type="ECO:0000313" key="8">
    <source>
        <dbReference type="Proteomes" id="UP000054097"/>
    </source>
</evidence>
<dbReference type="SUPFAM" id="SSF50199">
    <property type="entry name" value="Staphylococcal nuclease"/>
    <property type="match status" value="5"/>
</dbReference>
<reference evidence="7 8" key="1">
    <citation type="submission" date="2014-04" db="EMBL/GenBank/DDBJ databases">
        <authorList>
            <consortium name="DOE Joint Genome Institute"/>
            <person name="Kuo A."/>
            <person name="Zuccaro A."/>
            <person name="Kohler A."/>
            <person name="Nagy L.G."/>
            <person name="Floudas D."/>
            <person name="Copeland A."/>
            <person name="Barry K.W."/>
            <person name="Cichocki N."/>
            <person name="Veneault-Fourrey C."/>
            <person name="LaButti K."/>
            <person name="Lindquist E.A."/>
            <person name="Lipzen A."/>
            <person name="Lundell T."/>
            <person name="Morin E."/>
            <person name="Murat C."/>
            <person name="Sun H."/>
            <person name="Tunlid A."/>
            <person name="Henrissat B."/>
            <person name="Grigoriev I.V."/>
            <person name="Hibbett D.S."/>
            <person name="Martin F."/>
            <person name="Nordberg H.P."/>
            <person name="Cantor M.N."/>
            <person name="Hua S.X."/>
        </authorList>
    </citation>
    <scope>NUCLEOTIDE SEQUENCE [LARGE SCALE GENOMIC DNA]</scope>
    <source>
        <strain evidence="7 8">MAFF 305830</strain>
    </source>
</reference>
<dbReference type="GO" id="GO:0003723">
    <property type="term" value="F:RNA binding"/>
    <property type="evidence" value="ECO:0007669"/>
    <property type="project" value="UniProtKB-UniRule"/>
</dbReference>
<comment type="subcellular location">
    <subcellularLocation>
        <location evidence="1 4">Cytoplasm</location>
    </subcellularLocation>
</comment>
<evidence type="ECO:0000256" key="3">
    <source>
        <dbReference type="ARBA" id="ARBA00022737"/>
    </source>
</evidence>
<evidence type="ECO:0000259" key="6">
    <source>
        <dbReference type="PROSITE" id="PS50830"/>
    </source>
</evidence>
<dbReference type="GO" id="GO:0031332">
    <property type="term" value="C:RNAi effector complex"/>
    <property type="evidence" value="ECO:0007669"/>
    <property type="project" value="InterPro"/>
</dbReference>
<dbReference type="Gene3D" id="2.30.30.140">
    <property type="match status" value="1"/>
</dbReference>
<dbReference type="FunFam" id="2.40.50.90:FF:000001">
    <property type="entry name" value="Staphylococcal nuclease domain-containing protein"/>
    <property type="match status" value="1"/>
</dbReference>
<organism evidence="7 8">
    <name type="scientific">Serendipita vermifera MAFF 305830</name>
    <dbReference type="NCBI Taxonomy" id="933852"/>
    <lineage>
        <taxon>Eukaryota</taxon>
        <taxon>Fungi</taxon>
        <taxon>Dikarya</taxon>
        <taxon>Basidiomycota</taxon>
        <taxon>Agaricomycotina</taxon>
        <taxon>Agaricomycetes</taxon>
        <taxon>Sebacinales</taxon>
        <taxon>Serendipitaceae</taxon>
        <taxon>Serendipita</taxon>
    </lineage>
</organism>
<feature type="domain" description="Tudor" evidence="5">
    <location>
        <begin position="745"/>
        <end position="805"/>
    </location>
</feature>
<dbReference type="PANTHER" id="PTHR12302:SF2">
    <property type="entry name" value="STAPHYLOCOCCAL NUCLEASE DOMAIN-CONTAINING PROTEIN 1"/>
    <property type="match status" value="1"/>
</dbReference>
<dbReference type="InterPro" id="IPR016685">
    <property type="entry name" value="Silence_cplx_Nase-comp_TudorSN"/>
</dbReference>
<dbReference type="Proteomes" id="UP000054097">
    <property type="component" value="Unassembled WGS sequence"/>
</dbReference>
<dbReference type="PROSITE" id="PS50830">
    <property type="entry name" value="TNASE_3"/>
    <property type="match status" value="4"/>
</dbReference>
<evidence type="ECO:0000313" key="7">
    <source>
        <dbReference type="EMBL" id="KIM26959.1"/>
    </source>
</evidence>
<gene>
    <name evidence="7" type="ORF">M408DRAFT_16789</name>
</gene>
<dbReference type="PIRSF" id="PIRSF017179">
    <property type="entry name" value="RISC-Tudor-SN"/>
    <property type="match status" value="1"/>
</dbReference>
<dbReference type="Pfam" id="PF00567">
    <property type="entry name" value="TUDOR"/>
    <property type="match status" value="1"/>
</dbReference>
<dbReference type="Pfam" id="PF00565">
    <property type="entry name" value="SNase"/>
    <property type="match status" value="4"/>
</dbReference>
<evidence type="ECO:0000256" key="1">
    <source>
        <dbReference type="ARBA" id="ARBA00004496"/>
    </source>
</evidence>
<accession>A0A0C3B435</accession>
<dbReference type="GO" id="GO:0031047">
    <property type="term" value="P:regulatory ncRNA-mediated gene silencing"/>
    <property type="evidence" value="ECO:0007669"/>
    <property type="project" value="UniProtKB-UniRule"/>
</dbReference>
<dbReference type="FunFam" id="2.30.30.140:FF:000018">
    <property type="entry name" value="Serine/threonine-protein kinase 31"/>
    <property type="match status" value="1"/>
</dbReference>
<dbReference type="GO" id="GO:0006402">
    <property type="term" value="P:mRNA catabolic process"/>
    <property type="evidence" value="ECO:0007669"/>
    <property type="project" value="UniProtKB-UniRule"/>
</dbReference>
<keyword evidence="3" id="KW-0677">Repeat</keyword>
<sequence length="932" mass="102958">MAFSPRPFLLVLAFDELSNVNITLAIPYAWTGDNDICHVPVTHHAFDAHFFRLGGILHIADVSAPRMGSSTREDEPWAFECRENLRKMVVGKEVTFTVIHALPASNTDPDVQRDLGNVEFNGIDLATDLLRSGWARTKENNSKREASEEDVKKKELETEAKAAGRGIWRAEGHPQRTVHTSMPADSPAFLKQWKDQMIDGIVEQVRDGSTVRVRLLLSDDVHQVVNVSLAGVRCPRIGGKEGEPTEPYGEEARFFTESRLLQRLVRVKLLSLPAPSSAPFSSAAASGPPPPASMFIGIVMHPNGNVAEHLVSSGLARIIEWHAGMLAAGGFMERLRAAEETAKEKKQFLYAQEKNGAGAKGKPLTGSSAKPSDRTIEGHVVRVWSGDQITIVDKAGKERRVQLSSTRAPKTTDPKQAFYAAEAKEFLRKKLIGKTVRAHVDFIRPQEGIYDERENATIKFGPNHLNVAEQLIEKGLATVVRHKRDDEDRSPDYDKLMAAEQLAITEKRGLHSGKEGTLPKLVNGSENHARATQFLSGFKRQKRIPATVDYVAAGSRFKLIIPRDNVTLTFVLSGIRAPKTARNEHEKSDPYGPESAEFATRRYMQRDVEVEFEAVDKTGGFIGAMYVNKTENVAITLVKEGLATVHAHSAENLAWSKALLDAEAEAKAAKKHIWTDYTEEEAPAPEAEESVPSKVEYIDVILSDIRADDFGFSVQILNTEGIANLEKLMVEFAKHYQNAPSPPGYAPKGQELISAKFSDGQWYRAKVRRVSPAKREAEVTFIDYGNRSTVPFSSTRPLDGKFKSLPAQAHDARLSFVKLVAPTSEYYDEAIGRFKSLCEGRKLIANVDYKEGGGGGLLHLRLIDPADPASAKGEASINGDLVREGYASIDRKGVPAKYIANYPGMMGQLQESVKLAKRERQGMYEFGDVEEE</sequence>
<dbReference type="SUPFAM" id="SSF63748">
    <property type="entry name" value="Tudor/PWWP/MBT"/>
    <property type="match status" value="1"/>
</dbReference>
<dbReference type="GO" id="GO:0005634">
    <property type="term" value="C:nucleus"/>
    <property type="evidence" value="ECO:0007669"/>
    <property type="project" value="TreeGrafter"/>
</dbReference>
<dbReference type="Gene3D" id="2.40.50.90">
    <property type="match status" value="5"/>
</dbReference>
<dbReference type="HOGENOM" id="CLU_005966_1_0_1"/>